<feature type="transmembrane region" description="Helical" evidence="1">
    <location>
        <begin position="51"/>
        <end position="70"/>
    </location>
</feature>
<dbReference type="RefSeq" id="WP_187013794.1">
    <property type="nucleotide sequence ID" value="NZ_JACOQI010000002.1"/>
</dbReference>
<dbReference type="Proteomes" id="UP000620327">
    <property type="component" value="Unassembled WGS sequence"/>
</dbReference>
<keyword evidence="3" id="KW-1185">Reference proteome</keyword>
<comment type="caution">
    <text evidence="2">The sequence shown here is derived from an EMBL/GenBank/DDBJ whole genome shotgun (WGS) entry which is preliminary data.</text>
</comment>
<accession>A0A923MFL2</accession>
<gene>
    <name evidence="2" type="ORF">H8Z83_03775</name>
</gene>
<evidence type="ECO:0000256" key="1">
    <source>
        <dbReference type="SAM" id="Phobius"/>
    </source>
</evidence>
<protein>
    <submittedName>
        <fullName evidence="2">Uncharacterized protein</fullName>
    </submittedName>
</protein>
<name>A0A923MFL2_9FIRM</name>
<sequence length="72" mass="8305">MRQAQMTRNERRYYRKKIIEQRLMGLGVLACCALVLWMCSTGVTVEDRDGTAVVLLAPLGLWLLFSKQILIY</sequence>
<keyword evidence="1" id="KW-1133">Transmembrane helix</keyword>
<proteinExistence type="predicted"/>
<reference evidence="2" key="1">
    <citation type="submission" date="2020-08" db="EMBL/GenBank/DDBJ databases">
        <title>Genome public.</title>
        <authorList>
            <person name="Liu C."/>
            <person name="Sun Q."/>
        </authorList>
    </citation>
    <scope>NUCLEOTIDE SEQUENCE</scope>
    <source>
        <strain evidence="2">BX15</strain>
    </source>
</reference>
<evidence type="ECO:0000313" key="3">
    <source>
        <dbReference type="Proteomes" id="UP000620327"/>
    </source>
</evidence>
<dbReference type="AlphaFoldDB" id="A0A923MFL2"/>
<dbReference type="EMBL" id="JACOQI010000002">
    <property type="protein sequence ID" value="MBC5769443.1"/>
    <property type="molecule type" value="Genomic_DNA"/>
</dbReference>
<organism evidence="2 3">
    <name type="scientific">Dysosmobacter segnis</name>
    <dbReference type="NCBI Taxonomy" id="2763042"/>
    <lineage>
        <taxon>Bacteria</taxon>
        <taxon>Bacillati</taxon>
        <taxon>Bacillota</taxon>
        <taxon>Clostridia</taxon>
        <taxon>Eubacteriales</taxon>
        <taxon>Oscillospiraceae</taxon>
        <taxon>Dysosmobacter</taxon>
    </lineage>
</organism>
<keyword evidence="1" id="KW-0812">Transmembrane</keyword>
<evidence type="ECO:0000313" key="2">
    <source>
        <dbReference type="EMBL" id="MBC5769443.1"/>
    </source>
</evidence>
<keyword evidence="1" id="KW-0472">Membrane</keyword>